<name>W9IZM5_FUSOX</name>
<protein>
    <recommendedName>
        <fullName evidence="3">Ecp2 effector protein domain-containing protein</fullName>
    </recommendedName>
</protein>
<dbReference type="EMBL" id="JH717839">
    <property type="protein sequence ID" value="EWZ00203.1"/>
    <property type="molecule type" value="Genomic_DNA"/>
</dbReference>
<gene>
    <name evidence="1" type="ORF">FOYG_00091</name>
</gene>
<evidence type="ECO:0000313" key="2">
    <source>
        <dbReference type="Proteomes" id="UP000030753"/>
    </source>
</evidence>
<dbReference type="AlphaFoldDB" id="W9IZM5"/>
<proteinExistence type="predicted"/>
<reference evidence="1 2" key="1">
    <citation type="submission" date="2011-06" db="EMBL/GenBank/DDBJ databases">
        <title>The Genome Sequence of Fusarium oxysporum FOSC 3-a.</title>
        <authorList>
            <consortium name="The Broad Institute Genome Sequencing Platform"/>
            <person name="Ma L.-J."/>
            <person name="Gale L.R."/>
            <person name="Schwartz D.C."/>
            <person name="Zhou S."/>
            <person name="Corby-Kistler H."/>
            <person name="Young S.K."/>
            <person name="Zeng Q."/>
            <person name="Gargeya S."/>
            <person name="Fitzgerald M."/>
            <person name="Haas B."/>
            <person name="Abouelleil A."/>
            <person name="Alvarado L."/>
            <person name="Arachchi H.M."/>
            <person name="Berlin A."/>
            <person name="Brown A."/>
            <person name="Chapman S.B."/>
            <person name="Chen Z."/>
            <person name="Dunbar C."/>
            <person name="Freedman E."/>
            <person name="Gearin G."/>
            <person name="Gellesch M."/>
            <person name="Goldberg J."/>
            <person name="Griggs A."/>
            <person name="Gujja S."/>
            <person name="Heiman D."/>
            <person name="Howarth C."/>
            <person name="Larson L."/>
            <person name="Lui A."/>
            <person name="MacDonald P.J.P."/>
            <person name="Mehta T."/>
            <person name="Montmayeur A."/>
            <person name="Murphy C."/>
            <person name="Neiman D."/>
            <person name="Pearson M."/>
            <person name="Priest M."/>
            <person name="Roberts A."/>
            <person name="Saif S."/>
            <person name="Shea T."/>
            <person name="Shenoy N."/>
            <person name="Sisk P."/>
            <person name="Stolte C."/>
            <person name="Sykes S."/>
            <person name="Wortman J."/>
            <person name="Nusbaum C."/>
            <person name="Birren B."/>
        </authorList>
    </citation>
    <scope>NUCLEOTIDE SEQUENCE [LARGE SCALE GENOMIC DNA]</scope>
    <source>
        <strain evidence="2">FOSC 3-a</strain>
    </source>
</reference>
<evidence type="ECO:0000313" key="1">
    <source>
        <dbReference type="EMBL" id="EWZ00203.1"/>
    </source>
</evidence>
<dbReference type="OrthoDB" id="4967920at2759"/>
<dbReference type="HOGENOM" id="CLU_1704295_0_0_1"/>
<sequence length="180" mass="20048">MCFFNSQASQQSLALPAFINLPYQNIMHLPSVLTLIAGLPAAMAAAISKPEHEAEGIFKRGDYCYNTASNNGGWRSIPSQDIQGLIDQLYKIGGNTFLLHFQTSGQQWQFEYRWGQAKICVANEYWAAQNTHLKMSEAAWVVSYIRDKCSSHIGDAICHGDTGLNLQAMLRHVNDPCEHA</sequence>
<accession>W9IZM5</accession>
<organism evidence="1 2">
    <name type="scientific">Fusarium oxysporum NRRL 32931</name>
    <dbReference type="NCBI Taxonomy" id="660029"/>
    <lineage>
        <taxon>Eukaryota</taxon>
        <taxon>Fungi</taxon>
        <taxon>Dikarya</taxon>
        <taxon>Ascomycota</taxon>
        <taxon>Pezizomycotina</taxon>
        <taxon>Sordariomycetes</taxon>
        <taxon>Hypocreomycetidae</taxon>
        <taxon>Hypocreales</taxon>
        <taxon>Nectriaceae</taxon>
        <taxon>Fusarium</taxon>
        <taxon>Fusarium oxysporum species complex</taxon>
    </lineage>
</organism>
<dbReference type="Proteomes" id="UP000030753">
    <property type="component" value="Unassembled WGS sequence"/>
</dbReference>
<evidence type="ECO:0008006" key="3">
    <source>
        <dbReference type="Google" id="ProtNLM"/>
    </source>
</evidence>